<organism evidence="3 4">
    <name type="scientific">Tectimicrobiota bacterium</name>
    <dbReference type="NCBI Taxonomy" id="2528274"/>
    <lineage>
        <taxon>Bacteria</taxon>
        <taxon>Pseudomonadati</taxon>
        <taxon>Nitrospinota/Tectimicrobiota group</taxon>
        <taxon>Candidatus Tectimicrobiota</taxon>
    </lineage>
</organism>
<evidence type="ECO:0000256" key="1">
    <source>
        <dbReference type="SAM" id="MobiDB-lite"/>
    </source>
</evidence>
<proteinExistence type="predicted"/>
<evidence type="ECO:0000313" key="3">
    <source>
        <dbReference type="EMBL" id="MBI2876951.1"/>
    </source>
</evidence>
<name>A0A932CPV6_UNCTE</name>
<sequence>MIGVLLYRYLLFFFLCASASQAQAFSPIGQPGPREGETGNSFQGPFATQDGESSEEKGLAAEFSGSMDEALSALEEDPRHRFQGNLRLFSPTLEKEFESTLKGDLRFVDEEDPGTDGPALQRADLGSWLFTLRYKRNQIEAGDLRLWESSLLTQPNLVRRGIRASTDLLGTELHLFTLHPQSILGLRRGAGGDLPKQRLQGASLSRQILPDGALRWKATFLTGEYRSPSDASAGSTYSLLATSSLFQGQLQGEGEVAFSRFALGSHPLSSPAGDHAWRIRVGGKTRRIHLDSEYQRVGRDFTSLAHPSLQKDQAGFTLSAYASLEPVGLALNFSQTHDNIEKSLLSPRVTQNLLGATFSMGLPARPALSFTYTRSEQNSSLEPDTMAPFRVITDTFAGKLSYSRPTWSASLIPSLSLQDAREGAPNDVAVLNITARSSVTPSSSLALVPSLSFTRVTNRDSDRSTGTLLATLAGSVILIPEMLAFETQSSLNRTRTDHGLTDRWSFNSLARISFNFGQFLFHHGRQALSLKVNYHQTYDRVVPTDHEEGVGFYLTYEIFTPSSLLPLSRWGKN</sequence>
<protein>
    <submittedName>
        <fullName evidence="3">Uncharacterized protein</fullName>
    </submittedName>
</protein>
<feature type="chain" id="PRO_5037081868" evidence="2">
    <location>
        <begin position="25"/>
        <end position="573"/>
    </location>
</feature>
<accession>A0A932CPV6</accession>
<feature type="region of interest" description="Disordered" evidence="1">
    <location>
        <begin position="27"/>
        <end position="57"/>
    </location>
</feature>
<comment type="caution">
    <text evidence="3">The sequence shown here is derived from an EMBL/GenBank/DDBJ whole genome shotgun (WGS) entry which is preliminary data.</text>
</comment>
<feature type="signal peptide" evidence="2">
    <location>
        <begin position="1"/>
        <end position="24"/>
    </location>
</feature>
<dbReference type="EMBL" id="JACPRF010000264">
    <property type="protein sequence ID" value="MBI2876951.1"/>
    <property type="molecule type" value="Genomic_DNA"/>
</dbReference>
<keyword evidence="2" id="KW-0732">Signal</keyword>
<evidence type="ECO:0000313" key="4">
    <source>
        <dbReference type="Proteomes" id="UP000769766"/>
    </source>
</evidence>
<gene>
    <name evidence="3" type="ORF">HYY20_08720</name>
</gene>
<dbReference type="Proteomes" id="UP000769766">
    <property type="component" value="Unassembled WGS sequence"/>
</dbReference>
<reference evidence="3" key="1">
    <citation type="submission" date="2020-07" db="EMBL/GenBank/DDBJ databases">
        <title>Huge and variable diversity of episymbiotic CPR bacteria and DPANN archaea in groundwater ecosystems.</title>
        <authorList>
            <person name="He C.Y."/>
            <person name="Keren R."/>
            <person name="Whittaker M."/>
            <person name="Farag I.F."/>
            <person name="Doudna J."/>
            <person name="Cate J.H.D."/>
            <person name="Banfield J.F."/>
        </authorList>
    </citation>
    <scope>NUCLEOTIDE SEQUENCE</scope>
    <source>
        <strain evidence="3">NC_groundwater_672_Ag_B-0.1um_62_36</strain>
    </source>
</reference>
<evidence type="ECO:0000256" key="2">
    <source>
        <dbReference type="SAM" id="SignalP"/>
    </source>
</evidence>
<dbReference type="AlphaFoldDB" id="A0A932CPV6"/>